<keyword evidence="3" id="KW-1185">Reference proteome</keyword>
<accession>A0A4P9Y0V3</accession>
<proteinExistence type="predicted"/>
<organism evidence="2 3">
    <name type="scientific">Piptocephalis cylindrospora</name>
    <dbReference type="NCBI Taxonomy" id="1907219"/>
    <lineage>
        <taxon>Eukaryota</taxon>
        <taxon>Fungi</taxon>
        <taxon>Fungi incertae sedis</taxon>
        <taxon>Zoopagomycota</taxon>
        <taxon>Zoopagomycotina</taxon>
        <taxon>Zoopagomycetes</taxon>
        <taxon>Zoopagales</taxon>
        <taxon>Piptocephalidaceae</taxon>
        <taxon>Piptocephalis</taxon>
    </lineage>
</organism>
<name>A0A4P9Y0V3_9FUNG</name>
<feature type="region of interest" description="Disordered" evidence="1">
    <location>
        <begin position="1"/>
        <end position="24"/>
    </location>
</feature>
<dbReference type="Proteomes" id="UP000267251">
    <property type="component" value="Unassembled WGS sequence"/>
</dbReference>
<reference evidence="3" key="1">
    <citation type="journal article" date="2018" name="Nat. Microbiol.">
        <title>Leveraging single-cell genomics to expand the fungal tree of life.</title>
        <authorList>
            <person name="Ahrendt S.R."/>
            <person name="Quandt C.A."/>
            <person name="Ciobanu D."/>
            <person name="Clum A."/>
            <person name="Salamov A."/>
            <person name="Andreopoulos B."/>
            <person name="Cheng J.F."/>
            <person name="Woyke T."/>
            <person name="Pelin A."/>
            <person name="Henrissat B."/>
            <person name="Reynolds N.K."/>
            <person name="Benny G.L."/>
            <person name="Smith M.E."/>
            <person name="James T.Y."/>
            <person name="Grigoriev I.V."/>
        </authorList>
    </citation>
    <scope>NUCLEOTIDE SEQUENCE [LARGE SCALE GENOMIC DNA]</scope>
</reference>
<dbReference type="EMBL" id="KZ988357">
    <property type="protein sequence ID" value="RKP12373.1"/>
    <property type="molecule type" value="Genomic_DNA"/>
</dbReference>
<evidence type="ECO:0000256" key="1">
    <source>
        <dbReference type="SAM" id="MobiDB-lite"/>
    </source>
</evidence>
<gene>
    <name evidence="2" type="ORF">BJ684DRAFT_17129</name>
</gene>
<sequence length="173" mass="19501">MMGGRGEREGEKREEDRKSREERELGSPMDIRVLRFGGGASNILSFLDVCCLLTLTLNTEAVYVCSEENAKLDGKGRFGTTQITHTHTCCELKQAAYLETVPGRAAPLWGKRGNPLHGEEYRDGECIIPRGECYDVKGYPSVWTVKSRDECQGRGVKDVQTNALQDDWWLDRK</sequence>
<protein>
    <submittedName>
        <fullName evidence="2">Uncharacterized protein</fullName>
    </submittedName>
</protein>
<evidence type="ECO:0000313" key="3">
    <source>
        <dbReference type="Proteomes" id="UP000267251"/>
    </source>
</evidence>
<dbReference type="AlphaFoldDB" id="A0A4P9Y0V3"/>
<evidence type="ECO:0000313" key="2">
    <source>
        <dbReference type="EMBL" id="RKP12373.1"/>
    </source>
</evidence>